<organism evidence="3 4">
    <name type="scientific">Algoriphagus pacificus</name>
    <dbReference type="NCBI Taxonomy" id="2811234"/>
    <lineage>
        <taxon>Bacteria</taxon>
        <taxon>Pseudomonadati</taxon>
        <taxon>Bacteroidota</taxon>
        <taxon>Cytophagia</taxon>
        <taxon>Cytophagales</taxon>
        <taxon>Cyclobacteriaceae</taxon>
        <taxon>Algoriphagus</taxon>
    </lineage>
</organism>
<evidence type="ECO:0000313" key="3">
    <source>
        <dbReference type="EMBL" id="MBN7815166.1"/>
    </source>
</evidence>
<proteinExistence type="predicted"/>
<accession>A0ABS3CDH4</accession>
<keyword evidence="4" id="KW-1185">Reference proteome</keyword>
<sequence length="270" mass="31574">MIKFFRKIRQNLLSDGKTGKYFKYAIGEIVLVMVGILLAVQVNNWNIDKNNSKQEVALLSQLENEYEENLKEVNEKIEMRFAILSSINELFSYIDNGIEGVPLDTIRLHITRTFKNPTFDGPDGVIQEILNSGKLYLIQNPELKIHLSNWKNTVQKVVEEEQLLVTHNTTYYYEYCRQNFNQRKMRGNSSEDELMNVYRLSDNKTTDDFKITGENSESEYRKYLNDITISNYLLWSNAYCRNANIQSIGLKEKIEQILGIIRTELKNKSE</sequence>
<keyword evidence="2" id="KW-1133">Transmembrane helix</keyword>
<dbReference type="Proteomes" id="UP000664480">
    <property type="component" value="Unassembled WGS sequence"/>
</dbReference>
<keyword evidence="2" id="KW-0472">Membrane</keyword>
<protein>
    <submittedName>
        <fullName evidence="3">Uncharacterized protein</fullName>
    </submittedName>
</protein>
<reference evidence="3 4" key="1">
    <citation type="submission" date="2021-03" db="EMBL/GenBank/DDBJ databases">
        <title>novel species isolated from a fishpond in China.</title>
        <authorList>
            <person name="Lu H."/>
            <person name="Cai Z."/>
        </authorList>
    </citation>
    <scope>NUCLEOTIDE SEQUENCE [LARGE SCALE GENOMIC DNA]</scope>
    <source>
        <strain evidence="3 4">YJ13C</strain>
    </source>
</reference>
<feature type="transmembrane region" description="Helical" evidence="2">
    <location>
        <begin position="21"/>
        <end position="40"/>
    </location>
</feature>
<feature type="coiled-coil region" evidence="1">
    <location>
        <begin position="49"/>
        <end position="79"/>
    </location>
</feature>
<keyword evidence="2" id="KW-0812">Transmembrane</keyword>
<dbReference type="Pfam" id="PF19578">
    <property type="entry name" value="DUF6090"/>
    <property type="match status" value="1"/>
</dbReference>
<dbReference type="InterPro" id="IPR045749">
    <property type="entry name" value="DUF6090"/>
</dbReference>
<evidence type="ECO:0000256" key="1">
    <source>
        <dbReference type="SAM" id="Coils"/>
    </source>
</evidence>
<comment type="caution">
    <text evidence="3">The sequence shown here is derived from an EMBL/GenBank/DDBJ whole genome shotgun (WGS) entry which is preliminary data.</text>
</comment>
<dbReference type="EMBL" id="JAFKCU010000002">
    <property type="protein sequence ID" value="MBN7815166.1"/>
    <property type="molecule type" value="Genomic_DNA"/>
</dbReference>
<name>A0ABS3CDH4_9BACT</name>
<dbReference type="RefSeq" id="WP_206585857.1">
    <property type="nucleotide sequence ID" value="NZ_JAFKCU010000002.1"/>
</dbReference>
<gene>
    <name evidence="3" type="ORF">J0A69_07000</name>
</gene>
<keyword evidence="1" id="KW-0175">Coiled coil</keyword>
<evidence type="ECO:0000313" key="4">
    <source>
        <dbReference type="Proteomes" id="UP000664480"/>
    </source>
</evidence>
<evidence type="ECO:0000256" key="2">
    <source>
        <dbReference type="SAM" id="Phobius"/>
    </source>
</evidence>